<organism evidence="1 2">
    <name type="scientific">Ficus carica</name>
    <name type="common">Common fig</name>
    <dbReference type="NCBI Taxonomy" id="3494"/>
    <lineage>
        <taxon>Eukaryota</taxon>
        <taxon>Viridiplantae</taxon>
        <taxon>Streptophyta</taxon>
        <taxon>Embryophyta</taxon>
        <taxon>Tracheophyta</taxon>
        <taxon>Spermatophyta</taxon>
        <taxon>Magnoliopsida</taxon>
        <taxon>eudicotyledons</taxon>
        <taxon>Gunneridae</taxon>
        <taxon>Pentapetalae</taxon>
        <taxon>rosids</taxon>
        <taxon>fabids</taxon>
        <taxon>Rosales</taxon>
        <taxon>Moraceae</taxon>
        <taxon>Ficeae</taxon>
        <taxon>Ficus</taxon>
    </lineage>
</organism>
<dbReference type="EMBL" id="BTGU01017274">
    <property type="protein sequence ID" value="GMN74076.1"/>
    <property type="molecule type" value="Genomic_DNA"/>
</dbReference>
<feature type="non-terminal residue" evidence="1">
    <location>
        <position position="1"/>
    </location>
</feature>
<comment type="caution">
    <text evidence="1">The sequence shown here is derived from an EMBL/GenBank/DDBJ whole genome shotgun (WGS) entry which is preliminary data.</text>
</comment>
<reference evidence="1" key="1">
    <citation type="submission" date="2023-07" db="EMBL/GenBank/DDBJ databases">
        <title>draft genome sequence of fig (Ficus carica).</title>
        <authorList>
            <person name="Takahashi T."/>
            <person name="Nishimura K."/>
        </authorList>
    </citation>
    <scope>NUCLEOTIDE SEQUENCE</scope>
</reference>
<protein>
    <submittedName>
        <fullName evidence="1">Uncharacterized protein</fullName>
    </submittedName>
</protein>
<accession>A0AA88JIS1</accession>
<dbReference type="Proteomes" id="UP001187192">
    <property type="component" value="Unassembled WGS sequence"/>
</dbReference>
<gene>
    <name evidence="1" type="ORF">TIFTF001_055391</name>
</gene>
<proteinExistence type="predicted"/>
<keyword evidence="2" id="KW-1185">Reference proteome</keyword>
<name>A0AA88JIS1_FICCA</name>
<sequence>RRGSGYRLVDPHEPVVGGSHGSGSVLSLSLSNYVWETVNLSHRFSLSAEPFFALKEKIKSKA</sequence>
<dbReference type="AlphaFoldDB" id="A0AA88JIS1"/>
<evidence type="ECO:0000313" key="2">
    <source>
        <dbReference type="Proteomes" id="UP001187192"/>
    </source>
</evidence>
<evidence type="ECO:0000313" key="1">
    <source>
        <dbReference type="EMBL" id="GMN74076.1"/>
    </source>
</evidence>